<evidence type="ECO:0000256" key="5">
    <source>
        <dbReference type="ARBA" id="ARBA00023136"/>
    </source>
</evidence>
<keyword evidence="8" id="KW-1185">Reference proteome</keyword>
<keyword evidence="5 6" id="KW-0472">Membrane</keyword>
<dbReference type="InterPro" id="IPR045069">
    <property type="entry name" value="MATE_euk"/>
</dbReference>
<dbReference type="Pfam" id="PF01554">
    <property type="entry name" value="MatE"/>
    <property type="match status" value="2"/>
</dbReference>
<proteinExistence type="inferred from homology"/>
<feature type="transmembrane region" description="Helical" evidence="6">
    <location>
        <begin position="292"/>
        <end position="313"/>
    </location>
</feature>
<dbReference type="NCBIfam" id="TIGR00797">
    <property type="entry name" value="matE"/>
    <property type="match status" value="1"/>
</dbReference>
<dbReference type="STRING" id="35608.A0A2U1NE59"/>
<feature type="transmembrane region" description="Helical" evidence="6">
    <location>
        <begin position="492"/>
        <end position="511"/>
    </location>
</feature>
<feature type="transmembrane region" description="Helical" evidence="6">
    <location>
        <begin position="397"/>
        <end position="416"/>
    </location>
</feature>
<evidence type="ECO:0000256" key="6">
    <source>
        <dbReference type="RuleBase" id="RU004914"/>
    </source>
</evidence>
<geneLocation type="chloroplast" evidence="7"/>
<evidence type="ECO:0000313" key="8">
    <source>
        <dbReference type="Proteomes" id="UP000245207"/>
    </source>
</evidence>
<feature type="transmembrane region" description="Helical" evidence="6">
    <location>
        <begin position="436"/>
        <end position="459"/>
    </location>
</feature>
<feature type="transmembrane region" description="Helical" evidence="6">
    <location>
        <begin position="325"/>
        <end position="344"/>
    </location>
</feature>
<feature type="transmembrane region" description="Helical" evidence="6">
    <location>
        <begin position="116"/>
        <end position="134"/>
    </location>
</feature>
<accession>A0A2U1NE59</accession>
<gene>
    <name evidence="7" type="ORF">CTI12_AA261560</name>
</gene>
<comment type="similarity">
    <text evidence="2 6">Belongs to the multi antimicrobial extrusion (MATE) (TC 2.A.66.1) family.</text>
</comment>
<comment type="subcellular location">
    <subcellularLocation>
        <location evidence="1">Membrane</location>
        <topology evidence="1">Multi-pass membrane protein</topology>
    </subcellularLocation>
</comment>
<feature type="transmembrane region" description="Helical" evidence="6">
    <location>
        <begin position="154"/>
        <end position="175"/>
    </location>
</feature>
<keyword evidence="7" id="KW-0150">Chloroplast</keyword>
<feature type="transmembrane region" description="Helical" evidence="6">
    <location>
        <begin position="364"/>
        <end position="385"/>
    </location>
</feature>
<dbReference type="Proteomes" id="UP000245207">
    <property type="component" value="Unassembled WGS sequence"/>
</dbReference>
<dbReference type="PANTHER" id="PTHR11206">
    <property type="entry name" value="MULTIDRUG RESISTANCE PROTEIN"/>
    <property type="match status" value="1"/>
</dbReference>
<comment type="caution">
    <text evidence="7">The sequence shown here is derived from an EMBL/GenBank/DDBJ whole genome shotgun (WGS) entry which is preliminary data.</text>
</comment>
<reference evidence="7 8" key="1">
    <citation type="journal article" date="2018" name="Mol. Plant">
        <title>The genome of Artemisia annua provides insight into the evolution of Asteraceae family and artemisinin biosynthesis.</title>
        <authorList>
            <person name="Shen Q."/>
            <person name="Zhang L."/>
            <person name="Liao Z."/>
            <person name="Wang S."/>
            <person name="Yan T."/>
            <person name="Shi P."/>
            <person name="Liu M."/>
            <person name="Fu X."/>
            <person name="Pan Q."/>
            <person name="Wang Y."/>
            <person name="Lv Z."/>
            <person name="Lu X."/>
            <person name="Zhang F."/>
            <person name="Jiang W."/>
            <person name="Ma Y."/>
            <person name="Chen M."/>
            <person name="Hao X."/>
            <person name="Li L."/>
            <person name="Tang Y."/>
            <person name="Lv G."/>
            <person name="Zhou Y."/>
            <person name="Sun X."/>
            <person name="Brodelius P.E."/>
            <person name="Rose J.K.C."/>
            <person name="Tang K."/>
        </authorList>
    </citation>
    <scope>NUCLEOTIDE SEQUENCE [LARGE SCALE GENOMIC DNA]</scope>
    <source>
        <strain evidence="8">cv. Huhao1</strain>
        <tissue evidence="7">Leaf</tissue>
    </source>
</reference>
<evidence type="ECO:0000256" key="2">
    <source>
        <dbReference type="ARBA" id="ARBA00010199"/>
    </source>
</evidence>
<keyword evidence="3 6" id="KW-0812">Transmembrane</keyword>
<dbReference type="OrthoDB" id="2126698at2759"/>
<dbReference type="AlphaFoldDB" id="A0A2U1NE59"/>
<evidence type="ECO:0000256" key="3">
    <source>
        <dbReference type="ARBA" id="ARBA00022692"/>
    </source>
</evidence>
<dbReference type="CDD" id="cd13132">
    <property type="entry name" value="MATE_eukaryotic"/>
    <property type="match status" value="1"/>
</dbReference>
<evidence type="ECO:0000313" key="7">
    <source>
        <dbReference type="EMBL" id="PWA71804.1"/>
    </source>
</evidence>
<dbReference type="GO" id="GO:0042910">
    <property type="term" value="F:xenobiotic transmembrane transporter activity"/>
    <property type="evidence" value="ECO:0007669"/>
    <property type="project" value="InterPro"/>
</dbReference>
<evidence type="ECO:0000256" key="4">
    <source>
        <dbReference type="ARBA" id="ARBA00022989"/>
    </source>
</evidence>
<name>A0A2U1NE59_ARTAN</name>
<keyword evidence="7" id="KW-0934">Plastid</keyword>
<dbReference type="InterPro" id="IPR002528">
    <property type="entry name" value="MATE_fam"/>
</dbReference>
<organism evidence="7 8">
    <name type="scientific">Artemisia annua</name>
    <name type="common">Sweet wormwood</name>
    <dbReference type="NCBI Taxonomy" id="35608"/>
    <lineage>
        <taxon>Eukaryota</taxon>
        <taxon>Viridiplantae</taxon>
        <taxon>Streptophyta</taxon>
        <taxon>Embryophyta</taxon>
        <taxon>Tracheophyta</taxon>
        <taxon>Spermatophyta</taxon>
        <taxon>Magnoliopsida</taxon>
        <taxon>eudicotyledons</taxon>
        <taxon>Gunneridae</taxon>
        <taxon>Pentapetalae</taxon>
        <taxon>asterids</taxon>
        <taxon>campanulids</taxon>
        <taxon>Asterales</taxon>
        <taxon>Asteraceae</taxon>
        <taxon>Asteroideae</taxon>
        <taxon>Anthemideae</taxon>
        <taxon>Artemisiinae</taxon>
        <taxon>Artemisia</taxon>
    </lineage>
</organism>
<feature type="transmembrane region" description="Helical" evidence="6">
    <location>
        <begin position="253"/>
        <end position="272"/>
    </location>
</feature>
<protein>
    <recommendedName>
        <fullName evidence="6">Protein DETOXIFICATION</fullName>
    </recommendedName>
    <alternativeName>
        <fullName evidence="6">Multidrug and toxic compound extrusion protein</fullName>
    </alternativeName>
</protein>
<keyword evidence="4 6" id="KW-1133">Transmembrane helix</keyword>
<feature type="transmembrane region" description="Helical" evidence="6">
    <location>
        <begin position="36"/>
        <end position="61"/>
    </location>
</feature>
<dbReference type="GO" id="GO:1990961">
    <property type="term" value="P:xenobiotic detoxification by transmembrane export across the plasma membrane"/>
    <property type="evidence" value="ECO:0007669"/>
    <property type="project" value="InterPro"/>
</dbReference>
<feature type="transmembrane region" description="Helical" evidence="6">
    <location>
        <begin position="215"/>
        <end position="232"/>
    </location>
</feature>
<dbReference type="EMBL" id="PKPP01003019">
    <property type="protein sequence ID" value="PWA71804.1"/>
    <property type="molecule type" value="Genomic_DNA"/>
</dbReference>
<feature type="transmembrane region" description="Helical" evidence="6">
    <location>
        <begin position="73"/>
        <end position="96"/>
    </location>
</feature>
<sequence>MGREGEEQIKAPLVISSITHEEDGYGKVSKEIKKQLWLAGPLICVSLLQYSLQLISIMFVGHLGELSLSGASMATSFATVTGFSLFMGMASALDTLCGQSYGAKQYHMLGIYMQRAMVILMVVSVPLAVIWINTGSILKAVGQSHDIAEEAGMYARFMLPSLFAYGLLQCLVRFLQTQNIVFPMMVSSGIATLIHVLICWILVFKSGLGSKGAALANAISYWNNVILLALYVKFSSSCAKTWTGFSREAFHDMFAFIKLAIPSAVMVCLEMWSFELIVLLSGLLPNPKLETSVLSICLEMWSFELIVLLSGLLPNPKLETSVLSICLNTTAVTWMIPFGLSGAVSTRVSNELGAGRPRIARLSVIVVLVVAVIVGILVGSILILIRNIWGYAFSNEVEVVHYVATMMPILALSNFIDGLQCVLSGSVRGCGWQEIGAYINLGSYYLVGIPLAVVLAFILRVGGKGLWFGIIVALTVQAASLLIITIRTNWDAEVILSILFSLYSVYTSSIFSKI</sequence>
<feature type="transmembrane region" description="Helical" evidence="6">
    <location>
        <begin position="182"/>
        <end position="203"/>
    </location>
</feature>
<evidence type="ECO:0000256" key="1">
    <source>
        <dbReference type="ARBA" id="ARBA00004141"/>
    </source>
</evidence>
<dbReference type="GO" id="GO:0015297">
    <property type="term" value="F:antiporter activity"/>
    <property type="evidence" value="ECO:0007669"/>
    <property type="project" value="InterPro"/>
</dbReference>
<dbReference type="GO" id="GO:0016020">
    <property type="term" value="C:membrane"/>
    <property type="evidence" value="ECO:0007669"/>
    <property type="project" value="UniProtKB-SubCell"/>
</dbReference>
<feature type="transmembrane region" description="Helical" evidence="6">
    <location>
        <begin position="466"/>
        <end position="486"/>
    </location>
</feature>